<accession>A0A1L9QVJ9</accession>
<organism evidence="1 2">
    <name type="scientific">Roseofilum reptotaenium AO1-A</name>
    <dbReference type="NCBI Taxonomy" id="1925591"/>
    <lineage>
        <taxon>Bacteria</taxon>
        <taxon>Bacillati</taxon>
        <taxon>Cyanobacteriota</taxon>
        <taxon>Cyanophyceae</taxon>
        <taxon>Desertifilales</taxon>
        <taxon>Desertifilaceae</taxon>
        <taxon>Roseofilum</taxon>
    </lineage>
</organism>
<dbReference type="AlphaFoldDB" id="A0A1L9QVJ9"/>
<dbReference type="Proteomes" id="UP000183940">
    <property type="component" value="Unassembled WGS sequence"/>
</dbReference>
<dbReference type="EMBL" id="MLAW01000005">
    <property type="protein sequence ID" value="OJJ26698.1"/>
    <property type="molecule type" value="Genomic_DNA"/>
</dbReference>
<proteinExistence type="predicted"/>
<gene>
    <name evidence="1" type="ORF">BI308_04810</name>
</gene>
<comment type="caution">
    <text evidence="1">The sequence shown here is derived from an EMBL/GenBank/DDBJ whole genome shotgun (WGS) entry which is preliminary data.</text>
</comment>
<protein>
    <submittedName>
        <fullName evidence="1">Uncharacterized protein</fullName>
    </submittedName>
</protein>
<evidence type="ECO:0000313" key="1">
    <source>
        <dbReference type="EMBL" id="OJJ26698.1"/>
    </source>
</evidence>
<reference evidence="1" key="1">
    <citation type="submission" date="2016-10" db="EMBL/GenBank/DDBJ databases">
        <title>CRISPR-Cas defence system in Roseofilum reptotaenium: evidence of a bacteriophage-cyanobacterium arms race in the coral black band disease.</title>
        <authorList>
            <person name="Buerger P."/>
            <person name="Wood-Charlson E.M."/>
            <person name="Weynberg K.D."/>
            <person name="Willis B."/>
            <person name="Van Oppen M.J."/>
        </authorList>
    </citation>
    <scope>NUCLEOTIDE SEQUENCE [LARGE SCALE GENOMIC DNA]</scope>
    <source>
        <strain evidence="1">AO1-A</strain>
    </source>
</reference>
<sequence>MNGIKGFQDQAMNAQSKLRIGAIAASLLLLLSVISLESQSVQAQPISACTAILGEEDQENDLGIYDGVGTEFYTRYYGSPGDHVSILQGDRDGLAIANDKYGNNWVKVELLQSQARGWVRRDNLSEFECYNEGNSGIPTGVVVKAKPLLYRLVISWSIR</sequence>
<evidence type="ECO:0000313" key="2">
    <source>
        <dbReference type="Proteomes" id="UP000183940"/>
    </source>
</evidence>
<dbReference type="STRING" id="1925591.BI308_04810"/>
<name>A0A1L9QVJ9_9CYAN</name>
<keyword evidence="2" id="KW-1185">Reference proteome</keyword>